<evidence type="ECO:0000256" key="2">
    <source>
        <dbReference type="ARBA" id="ARBA00009008"/>
    </source>
</evidence>
<evidence type="ECO:0000256" key="10">
    <source>
        <dbReference type="SAM" id="MobiDB-lite"/>
    </source>
</evidence>
<dbReference type="RefSeq" id="WP_344150917.1">
    <property type="nucleotide sequence ID" value="NZ_BAAAQR010000005.1"/>
</dbReference>
<dbReference type="PANTHER" id="PTHR35794">
    <property type="entry name" value="CELL DIVISION PROTEIN DIVIVA"/>
    <property type="match status" value="1"/>
</dbReference>
<evidence type="ECO:0000256" key="6">
    <source>
        <dbReference type="ARBA" id="ARBA00023054"/>
    </source>
</evidence>
<dbReference type="InterPro" id="IPR007793">
    <property type="entry name" value="DivIVA_fam"/>
</dbReference>
<feature type="region of interest" description="Disordered" evidence="10">
    <location>
        <begin position="200"/>
        <end position="240"/>
    </location>
</feature>
<dbReference type="EMBL" id="BAAAQR010000005">
    <property type="protein sequence ID" value="GAA2145371.1"/>
    <property type="molecule type" value="Genomic_DNA"/>
</dbReference>
<evidence type="ECO:0000256" key="8">
    <source>
        <dbReference type="ARBA" id="ARBA00031737"/>
    </source>
</evidence>
<comment type="similarity">
    <text evidence="2">Belongs to the DivIVA family.</text>
</comment>
<keyword evidence="5" id="KW-0132">Cell division</keyword>
<keyword evidence="7" id="KW-0131">Cell cycle</keyword>
<feature type="compositionally biased region" description="Basic and acidic residues" evidence="10">
    <location>
        <begin position="153"/>
        <end position="163"/>
    </location>
</feature>
<evidence type="ECO:0000256" key="9">
    <source>
        <dbReference type="SAM" id="Coils"/>
    </source>
</evidence>
<evidence type="ECO:0000256" key="1">
    <source>
        <dbReference type="ARBA" id="ARBA00004496"/>
    </source>
</evidence>
<sequence length="240" mass="26445">MTNNVKYRSPASIRNEDFPRRMRGLDADQVYEYLDLLADQVEAADGERRAMREENERLQAELQRLRSEMAELEGAGDRVNGQVVELLSQAQLVAEEMVEDVSRDARDRLGQAREQERKILEEAMETAERTRRDAEALIRWTAPGAGGGSGDGTRGHEAGRHSAPDVAAAAAELEQVRSFARAAQAQMQSIMESFSSEVGRLGAPPQMSESGLSVAHQNGSGAYDVKGHGEPRRNARDPWA</sequence>
<feature type="compositionally biased region" description="Basic and acidic residues" evidence="10">
    <location>
        <begin position="225"/>
        <end position="240"/>
    </location>
</feature>
<keyword evidence="4" id="KW-0963">Cytoplasm</keyword>
<comment type="subcellular location">
    <subcellularLocation>
        <location evidence="1">Cytoplasm</location>
    </subcellularLocation>
</comment>
<feature type="coiled-coil region" evidence="9">
    <location>
        <begin position="34"/>
        <end position="82"/>
    </location>
</feature>
<proteinExistence type="inferred from homology"/>
<organism evidence="11 12">
    <name type="scientific">Nocardioides koreensis</name>
    <dbReference type="NCBI Taxonomy" id="433651"/>
    <lineage>
        <taxon>Bacteria</taxon>
        <taxon>Bacillati</taxon>
        <taxon>Actinomycetota</taxon>
        <taxon>Actinomycetes</taxon>
        <taxon>Propionibacteriales</taxon>
        <taxon>Nocardioidaceae</taxon>
        <taxon>Nocardioides</taxon>
    </lineage>
</organism>
<dbReference type="Proteomes" id="UP001501771">
    <property type="component" value="Unassembled WGS sequence"/>
</dbReference>
<dbReference type="Gene3D" id="6.10.250.660">
    <property type="match status" value="1"/>
</dbReference>
<keyword evidence="12" id="KW-1185">Reference proteome</keyword>
<protein>
    <recommendedName>
        <fullName evidence="3">Cell wall synthesis protein Wag31</fullName>
    </recommendedName>
    <alternativeName>
        <fullName evidence="8">Antigen 84</fullName>
    </alternativeName>
</protein>
<dbReference type="NCBIfam" id="TIGR03544">
    <property type="entry name" value="DivI1A_domain"/>
    <property type="match status" value="1"/>
</dbReference>
<accession>A0ABP5LDB5</accession>
<reference evidence="12" key="1">
    <citation type="journal article" date="2019" name="Int. J. Syst. Evol. Microbiol.">
        <title>The Global Catalogue of Microorganisms (GCM) 10K type strain sequencing project: providing services to taxonomists for standard genome sequencing and annotation.</title>
        <authorList>
            <consortium name="The Broad Institute Genomics Platform"/>
            <consortium name="The Broad Institute Genome Sequencing Center for Infectious Disease"/>
            <person name="Wu L."/>
            <person name="Ma J."/>
        </authorList>
    </citation>
    <scope>NUCLEOTIDE SEQUENCE [LARGE SCALE GENOMIC DNA]</scope>
    <source>
        <strain evidence="12">JCM 16022</strain>
    </source>
</reference>
<dbReference type="PANTHER" id="PTHR35794:SF2">
    <property type="entry name" value="CELL DIVISION PROTEIN DIVIVA"/>
    <property type="match status" value="1"/>
</dbReference>
<evidence type="ECO:0000256" key="3">
    <source>
        <dbReference type="ARBA" id="ARBA00018787"/>
    </source>
</evidence>
<dbReference type="InterPro" id="IPR019933">
    <property type="entry name" value="DivIVA_domain"/>
</dbReference>
<evidence type="ECO:0000256" key="7">
    <source>
        <dbReference type="ARBA" id="ARBA00023306"/>
    </source>
</evidence>
<gene>
    <name evidence="11" type="ORF">GCM10009844_19980</name>
</gene>
<evidence type="ECO:0000313" key="12">
    <source>
        <dbReference type="Proteomes" id="UP001501771"/>
    </source>
</evidence>
<dbReference type="Pfam" id="PF05103">
    <property type="entry name" value="DivIVA"/>
    <property type="match status" value="1"/>
</dbReference>
<evidence type="ECO:0000256" key="4">
    <source>
        <dbReference type="ARBA" id="ARBA00022490"/>
    </source>
</evidence>
<feature type="compositionally biased region" description="Polar residues" evidence="10">
    <location>
        <begin position="207"/>
        <end position="220"/>
    </location>
</feature>
<name>A0ABP5LDB5_9ACTN</name>
<keyword evidence="6 9" id="KW-0175">Coiled coil</keyword>
<evidence type="ECO:0000313" key="11">
    <source>
        <dbReference type="EMBL" id="GAA2145371.1"/>
    </source>
</evidence>
<comment type="caution">
    <text evidence="11">The sequence shown here is derived from an EMBL/GenBank/DDBJ whole genome shotgun (WGS) entry which is preliminary data.</text>
</comment>
<feature type="region of interest" description="Disordered" evidence="10">
    <location>
        <begin position="141"/>
        <end position="166"/>
    </location>
</feature>
<evidence type="ECO:0000256" key="5">
    <source>
        <dbReference type="ARBA" id="ARBA00022618"/>
    </source>
</evidence>